<name>A0A448PEZ4_9ACTO</name>
<dbReference type="AlphaFoldDB" id="A0A448PEZ4"/>
<protein>
    <recommendedName>
        <fullName evidence="3">Alpha/beta hydrolase family</fullName>
    </recommendedName>
</protein>
<dbReference type="InterPro" id="IPR029058">
    <property type="entry name" value="AB_hydrolase_fold"/>
</dbReference>
<organism evidence="1 2">
    <name type="scientific">Trueperella bialowiezensis</name>
    <dbReference type="NCBI Taxonomy" id="312285"/>
    <lineage>
        <taxon>Bacteria</taxon>
        <taxon>Bacillati</taxon>
        <taxon>Actinomycetota</taxon>
        <taxon>Actinomycetes</taxon>
        <taxon>Actinomycetales</taxon>
        <taxon>Actinomycetaceae</taxon>
        <taxon>Trueperella</taxon>
    </lineage>
</organism>
<accession>A0A448PEZ4</accession>
<dbReference type="OrthoDB" id="9808543at2"/>
<dbReference type="SUPFAM" id="SSF53474">
    <property type="entry name" value="alpha/beta-Hydrolases"/>
    <property type="match status" value="1"/>
</dbReference>
<proteinExistence type="predicted"/>
<evidence type="ECO:0008006" key="3">
    <source>
        <dbReference type="Google" id="ProtNLM"/>
    </source>
</evidence>
<dbReference type="RefSeq" id="WP_126416617.1">
    <property type="nucleotide sequence ID" value="NZ_LR134476.1"/>
</dbReference>
<dbReference type="EMBL" id="LR134476">
    <property type="protein sequence ID" value="VEI13515.1"/>
    <property type="molecule type" value="Genomic_DNA"/>
</dbReference>
<dbReference type="Proteomes" id="UP000269542">
    <property type="component" value="Chromosome"/>
</dbReference>
<gene>
    <name evidence="1" type="ORF">NCTC13354_01230</name>
</gene>
<evidence type="ECO:0000313" key="1">
    <source>
        <dbReference type="EMBL" id="VEI13515.1"/>
    </source>
</evidence>
<keyword evidence="2" id="KW-1185">Reference proteome</keyword>
<dbReference type="Gene3D" id="3.40.50.1820">
    <property type="entry name" value="alpha/beta hydrolase"/>
    <property type="match status" value="1"/>
</dbReference>
<evidence type="ECO:0000313" key="2">
    <source>
        <dbReference type="Proteomes" id="UP000269542"/>
    </source>
</evidence>
<dbReference type="KEGG" id="tbw:NCTC13354_01230"/>
<sequence length="407" mass="44004">MDGTDIPVRGILTMPDSAESTKPKLIFVGHLRTPNCSDESFAYPCPAGTEEVRPDQGMTYFGEAMAERGYATLIPDLSVAYSEKVIDENQADVIRQITEKLAAEAKLSDRVNSDGVDMLVHSRSGTMVEAFSKGLGMDVSSVFAYGPVYLTPGDPLGPDTDYLAVMGEQDFEASDSANLWISGHIAASREHPATVISVPQLGHNYINRALSERNFDDRIVCDVEECASAADHEKFLIESAYAFFTDREIPEHNRILAVPGGMDIVRLTPRDFEGTVCQRVDSMDPTEYDNKCADPEIGVIIGLDEMLRLGEAKAQLASVPTKALVVHALPVDQPASLTVTVGYASGESETLEIAPDTSMLRDRETADANDIYLVGSERVELAGGDVVSIELSAPDGDVEVRGIDLIP</sequence>
<reference evidence="1 2" key="1">
    <citation type="submission" date="2018-12" db="EMBL/GenBank/DDBJ databases">
        <authorList>
            <consortium name="Pathogen Informatics"/>
        </authorList>
    </citation>
    <scope>NUCLEOTIDE SEQUENCE [LARGE SCALE GENOMIC DNA]</scope>
    <source>
        <strain evidence="1 2">NCTC13354</strain>
    </source>
</reference>